<dbReference type="OrthoDB" id="27330at2"/>
<evidence type="ECO:0000313" key="5">
    <source>
        <dbReference type="Proteomes" id="UP000184128"/>
    </source>
</evidence>
<evidence type="ECO:0000256" key="1">
    <source>
        <dbReference type="ARBA" id="ARBA00006068"/>
    </source>
</evidence>
<dbReference type="InterPro" id="IPR004474">
    <property type="entry name" value="LytR_CpsA_psr"/>
</dbReference>
<organism evidence="4 5">
    <name type="scientific">Atopostipes suicloacalis DSM 15692</name>
    <dbReference type="NCBI Taxonomy" id="1121025"/>
    <lineage>
        <taxon>Bacteria</taxon>
        <taxon>Bacillati</taxon>
        <taxon>Bacillota</taxon>
        <taxon>Bacilli</taxon>
        <taxon>Lactobacillales</taxon>
        <taxon>Carnobacteriaceae</taxon>
        <taxon>Atopostipes</taxon>
    </lineage>
</organism>
<evidence type="ECO:0000259" key="3">
    <source>
        <dbReference type="Pfam" id="PF03816"/>
    </source>
</evidence>
<name>A0A1M4S5G6_9LACT</name>
<dbReference type="RefSeq" id="WP_073294382.1">
    <property type="nucleotide sequence ID" value="NZ_FQUF01000002.1"/>
</dbReference>
<dbReference type="STRING" id="1121025.SAMN02745249_00038"/>
<evidence type="ECO:0000256" key="2">
    <source>
        <dbReference type="SAM" id="MobiDB-lite"/>
    </source>
</evidence>
<feature type="compositionally biased region" description="Basic and acidic residues" evidence="2">
    <location>
        <begin position="332"/>
        <end position="346"/>
    </location>
</feature>
<reference evidence="4 5" key="1">
    <citation type="submission" date="2016-11" db="EMBL/GenBank/DDBJ databases">
        <authorList>
            <person name="Jaros S."/>
            <person name="Januszkiewicz K."/>
            <person name="Wedrychowicz H."/>
        </authorList>
    </citation>
    <scope>NUCLEOTIDE SEQUENCE [LARGE SCALE GENOMIC DNA]</scope>
    <source>
        <strain evidence="4 5">DSM 15692</strain>
    </source>
</reference>
<keyword evidence="5" id="KW-1185">Reference proteome</keyword>
<dbReference type="AlphaFoldDB" id="A0A1M4S5G6"/>
<proteinExistence type="inferred from homology"/>
<dbReference type="PANTHER" id="PTHR33392:SF6">
    <property type="entry name" value="POLYISOPRENYL-TEICHOIC ACID--PEPTIDOGLYCAN TEICHOIC ACID TRANSFERASE TAGU"/>
    <property type="match status" value="1"/>
</dbReference>
<dbReference type="Pfam" id="PF03816">
    <property type="entry name" value="LytR_cpsA_psr"/>
    <property type="match status" value="1"/>
</dbReference>
<dbReference type="PANTHER" id="PTHR33392">
    <property type="entry name" value="POLYISOPRENYL-TEICHOIC ACID--PEPTIDOGLYCAN TEICHOIC ACID TRANSFERASE TAGU"/>
    <property type="match status" value="1"/>
</dbReference>
<protein>
    <submittedName>
        <fullName evidence="4">Transcriptional attenuator, LytR family</fullName>
    </submittedName>
</protein>
<dbReference type="EMBL" id="FQUF01000002">
    <property type="protein sequence ID" value="SHE27446.1"/>
    <property type="molecule type" value="Genomic_DNA"/>
</dbReference>
<gene>
    <name evidence="4" type="ORF">SAMN02745249_00038</name>
</gene>
<comment type="similarity">
    <text evidence="1">Belongs to the LytR/CpsA/Psr (LCP) family.</text>
</comment>
<sequence>MMRSEKYIVKKKRKRKKLYETILSLVLLLAIFLGAVTGYYSSKIMSFLDGISADNNDNDIETLENSKQLEDLEPFSALILGIDIEEGGASRSDTIIVATVNPKSKDIKMVSIPRDALVTLPNGVEEKINAAHSVGGPLLAKEMIASYLDIPIQFYATMDFDGLIELVDAVGGVDVDSDLAFTQGNYRTPSEPVEITEGDQHLNGEEALAYARMRKKDPRGDFGRQDRQQEVMINILEKLSSFNTVTNLTSILDSIEPYLHTNATGSQMISVASNYSMTITNIEQLTLDGYAETKYFPHYGLDVYTWEPYEESLIEVQDELKTHLGLETSDTESMHQHADESEHAAESEITIDDDTNGY</sequence>
<dbReference type="Proteomes" id="UP000184128">
    <property type="component" value="Unassembled WGS sequence"/>
</dbReference>
<accession>A0A1M4S5G6</accession>
<feature type="domain" description="Cell envelope-related transcriptional attenuator" evidence="3">
    <location>
        <begin position="91"/>
        <end position="240"/>
    </location>
</feature>
<dbReference type="NCBIfam" id="TIGR00350">
    <property type="entry name" value="lytR_cpsA_psr"/>
    <property type="match status" value="1"/>
</dbReference>
<dbReference type="Gene3D" id="3.40.630.190">
    <property type="entry name" value="LCP protein"/>
    <property type="match status" value="1"/>
</dbReference>
<feature type="region of interest" description="Disordered" evidence="2">
    <location>
        <begin position="330"/>
        <end position="358"/>
    </location>
</feature>
<feature type="compositionally biased region" description="Acidic residues" evidence="2">
    <location>
        <begin position="349"/>
        <end position="358"/>
    </location>
</feature>
<dbReference type="InterPro" id="IPR050922">
    <property type="entry name" value="LytR/CpsA/Psr_CW_biosynth"/>
</dbReference>
<evidence type="ECO:0000313" key="4">
    <source>
        <dbReference type="EMBL" id="SHE27446.1"/>
    </source>
</evidence>